<dbReference type="Pfam" id="PF01150">
    <property type="entry name" value="GDA1_CD39"/>
    <property type="match status" value="1"/>
</dbReference>
<proteinExistence type="inferred from homology"/>
<reference evidence="6 7" key="1">
    <citation type="submission" date="2016-06" db="EMBL/GenBank/DDBJ databases">
        <authorList>
            <consortium name="Pathogen Informatics"/>
        </authorList>
    </citation>
    <scope>NUCLEOTIDE SEQUENCE [LARGE SCALE GENOMIC DNA]</scope>
</reference>
<evidence type="ECO:0000256" key="4">
    <source>
        <dbReference type="PIRSR" id="PIRSR600407-2"/>
    </source>
</evidence>
<dbReference type="PANTHER" id="PTHR11782">
    <property type="entry name" value="ADENOSINE/GUANOSINE DIPHOSPHATASE"/>
    <property type="match status" value="1"/>
</dbReference>
<dbReference type="KEGG" id="pmal:PMUG01_12042700"/>
<keyword evidence="4" id="KW-0547">Nucleotide-binding</keyword>
<keyword evidence="5" id="KW-0472">Membrane</keyword>
<accession>A0A1D3SPI8</accession>
<dbReference type="Gene3D" id="3.30.420.40">
    <property type="match status" value="1"/>
</dbReference>
<dbReference type="VEuPathDB" id="PlasmoDB:PmUG01_12042700"/>
<keyword evidence="2" id="KW-0378">Hydrolase</keyword>
<evidence type="ECO:0000256" key="3">
    <source>
        <dbReference type="PIRSR" id="PIRSR600407-1"/>
    </source>
</evidence>
<feature type="binding site" evidence="4">
    <location>
        <begin position="266"/>
        <end position="270"/>
    </location>
    <ligand>
        <name>ATP</name>
        <dbReference type="ChEBI" id="CHEBI:30616"/>
    </ligand>
</feature>
<evidence type="ECO:0000256" key="1">
    <source>
        <dbReference type="ARBA" id="ARBA00009283"/>
    </source>
</evidence>
<feature type="active site" description="Proton acceptor" evidence="3">
    <location>
        <position position="186"/>
    </location>
</feature>
<keyword evidence="4" id="KW-0067">ATP-binding</keyword>
<protein>
    <submittedName>
        <fullName evidence="6">Nucleoside-diphosphatase mig-23, putative</fullName>
    </submittedName>
</protein>
<keyword evidence="5" id="KW-1133">Transmembrane helix</keyword>
<comment type="similarity">
    <text evidence="1">Belongs to the GDA1/CD39 NTPase family.</text>
</comment>
<dbReference type="InterPro" id="IPR000407">
    <property type="entry name" value="GDA1_CD39_NTPase"/>
</dbReference>
<keyword evidence="7" id="KW-1185">Reference proteome</keyword>
<feature type="transmembrane region" description="Helical" evidence="5">
    <location>
        <begin position="12"/>
        <end position="29"/>
    </location>
</feature>
<dbReference type="AlphaFoldDB" id="A0A1D3SPI8"/>
<dbReference type="Gene3D" id="3.30.420.150">
    <property type="entry name" value="Exopolyphosphatase. Domain 2"/>
    <property type="match status" value="1"/>
</dbReference>
<gene>
    <name evidence="6" type="primary">PmUG01_12042700</name>
    <name evidence="6" type="ORF">PMUG01_12042700</name>
</gene>
<organism evidence="6 7">
    <name type="scientific">Plasmodium malariae</name>
    <dbReference type="NCBI Taxonomy" id="5858"/>
    <lineage>
        <taxon>Eukaryota</taxon>
        <taxon>Sar</taxon>
        <taxon>Alveolata</taxon>
        <taxon>Apicomplexa</taxon>
        <taxon>Aconoidasida</taxon>
        <taxon>Haemosporida</taxon>
        <taxon>Plasmodiidae</taxon>
        <taxon>Plasmodium</taxon>
        <taxon>Plasmodium (Plasmodium)</taxon>
    </lineage>
</organism>
<dbReference type="GeneID" id="39870416"/>
<dbReference type="GO" id="GO:0016787">
    <property type="term" value="F:hydrolase activity"/>
    <property type="evidence" value="ECO:0007669"/>
    <property type="project" value="UniProtKB-KW"/>
</dbReference>
<keyword evidence="5" id="KW-0812">Transmembrane</keyword>
<dbReference type="GO" id="GO:0005524">
    <property type="term" value="F:ATP binding"/>
    <property type="evidence" value="ECO:0007669"/>
    <property type="project" value="UniProtKB-KW"/>
</dbReference>
<evidence type="ECO:0000256" key="2">
    <source>
        <dbReference type="ARBA" id="ARBA00022801"/>
    </source>
</evidence>
<evidence type="ECO:0000256" key="5">
    <source>
        <dbReference type="SAM" id="Phobius"/>
    </source>
</evidence>
<dbReference type="OrthoDB" id="6372431at2759"/>
<name>A0A1D3SPI8_PLAMA</name>
<dbReference type="PANTHER" id="PTHR11782:SF127">
    <property type="entry name" value="NTPASE, ISOFORM F"/>
    <property type="match status" value="1"/>
</dbReference>
<evidence type="ECO:0000313" key="7">
    <source>
        <dbReference type="Proteomes" id="UP000219813"/>
    </source>
</evidence>
<evidence type="ECO:0000313" key="6">
    <source>
        <dbReference type="EMBL" id="SCO93830.1"/>
    </source>
</evidence>
<dbReference type="RefSeq" id="XP_028863108.1">
    <property type="nucleotide sequence ID" value="XM_029006639.1"/>
</dbReference>
<dbReference type="EMBL" id="LT594633">
    <property type="protein sequence ID" value="SCO93830.1"/>
    <property type="molecule type" value="Genomic_DNA"/>
</dbReference>
<dbReference type="OMA" id="NLFNYKH"/>
<dbReference type="Proteomes" id="UP000219813">
    <property type="component" value="Chromosome 12"/>
</dbReference>
<sequence>MKNERAIKKEPFRLIILFYAILIYLNIRINGEKINNNLENNEQENLENNYIQKSVVIDAGSTGTRVHIYNYEILNNNKDIKIYIPSVSYRTTPGLVYLLNNYFTNNDKESFYDYFKNIKNFIYGNVMESERCMTVIIIRASGGFRLLSIQKSEEYISFIKSYFYTYFNEFLLIDDLLIKVLSGKEEAILSFVSIYALLEKLSPSPVFFTNKKENDKNSTSDGIEMVETDKGKTLDDRITKSVDESPSIRKFSNDQEDTIGVLELGGATAQIIVKIPLSNMSDDILNVFNYQRKENKNKESFIEENYKNRNIVKIRFFNSYIYLYCKSYLVLGRQNAMKTYLHYVVHKHYKKEDKTNKFIPLACFPKDFKFHINNLYKTSIEEELKEYHGNTQLGEDEYVGVGTGQYNLCKTQIRDILDHSQIDSLPFKMKKFIKLYGIENFHHFAIDILNISESYNPMLLNTDMYMQKAEQVCPLTIDEIRKVVRPESNIEKAQTSCFGLIYLHEFMRYTLKIDEPISFYSTNYINHINITWTVAVLLMELPPYLHLIEKHSKKNYSYDEL</sequence>